<gene>
    <name evidence="1" type="ORF">QFZ49_005280</name>
</gene>
<organism evidence="1 2">
    <name type="scientific">Streptomyces turgidiscabies</name>
    <dbReference type="NCBI Taxonomy" id="85558"/>
    <lineage>
        <taxon>Bacteria</taxon>
        <taxon>Bacillati</taxon>
        <taxon>Actinomycetota</taxon>
        <taxon>Actinomycetes</taxon>
        <taxon>Kitasatosporales</taxon>
        <taxon>Streptomycetaceae</taxon>
        <taxon>Streptomyces</taxon>
    </lineage>
</organism>
<evidence type="ECO:0000313" key="1">
    <source>
        <dbReference type="EMBL" id="MDQ0935308.1"/>
    </source>
</evidence>
<dbReference type="Proteomes" id="UP001223072">
    <property type="component" value="Unassembled WGS sequence"/>
</dbReference>
<evidence type="ECO:0000313" key="2">
    <source>
        <dbReference type="Proteomes" id="UP001223072"/>
    </source>
</evidence>
<keyword evidence="2" id="KW-1185">Reference proteome</keyword>
<proteinExistence type="predicted"/>
<name>A0ABU0RUB2_9ACTN</name>
<comment type="caution">
    <text evidence="1">The sequence shown here is derived from an EMBL/GenBank/DDBJ whole genome shotgun (WGS) entry which is preliminary data.</text>
</comment>
<sequence>MIDPFWYTSTSTGLRVDTGDEMDVDLNRGKDRLGTFTVDSPDTYRATVFVESTPLKVYRDYVGIVGKPLKSDAPYEQYAKPLWKSWAQFYTKVDQEKLLDYATDLHDSVTWTTVGIATPGGVAAVQGIGVFMTAANAWTGARGIATFEGFSVT</sequence>
<accession>A0ABU0RUB2</accession>
<dbReference type="EMBL" id="JAUSZS010000007">
    <property type="protein sequence ID" value="MDQ0935308.1"/>
    <property type="molecule type" value="Genomic_DNA"/>
</dbReference>
<reference evidence="1 2" key="1">
    <citation type="submission" date="2023-07" db="EMBL/GenBank/DDBJ databases">
        <title>Comparative genomics of wheat-associated soil bacteria to identify genetic determinants of phenazine resistance.</title>
        <authorList>
            <person name="Mouncey N."/>
        </authorList>
    </citation>
    <scope>NUCLEOTIDE SEQUENCE [LARGE SCALE GENOMIC DNA]</scope>
    <source>
        <strain evidence="1 2">W2I16</strain>
    </source>
</reference>
<protein>
    <submittedName>
        <fullName evidence="1">Uncharacterized protein</fullName>
    </submittedName>
</protein>